<proteinExistence type="predicted"/>
<sequence length="66" mass="7051">MPNSFNENHSYGGGFECHRESTRLGSKAALSAIEIALEPCYGLSGLIRARAVSITFEPGKPNPQDG</sequence>
<gene>
    <name evidence="1" type="ORF">WN72_21600</name>
</gene>
<dbReference type="KEGG" id="barh:WN72_21600"/>
<organism evidence="1 2">
    <name type="scientific">Bradyrhizobium arachidis</name>
    <dbReference type="NCBI Taxonomy" id="858423"/>
    <lineage>
        <taxon>Bacteria</taxon>
        <taxon>Pseudomonadati</taxon>
        <taxon>Pseudomonadota</taxon>
        <taxon>Alphaproteobacteria</taxon>
        <taxon>Hyphomicrobiales</taxon>
        <taxon>Nitrobacteraceae</taxon>
        <taxon>Bradyrhizobium</taxon>
    </lineage>
</organism>
<evidence type="ECO:0000313" key="2">
    <source>
        <dbReference type="Proteomes" id="UP000594015"/>
    </source>
</evidence>
<dbReference type="Proteomes" id="UP000594015">
    <property type="component" value="Chromosome"/>
</dbReference>
<dbReference type="AlphaFoldDB" id="A0AAE7NQQ4"/>
<protein>
    <submittedName>
        <fullName evidence="1">Uncharacterized protein</fullName>
    </submittedName>
</protein>
<name>A0AAE7NQQ4_9BRAD</name>
<reference evidence="1 2" key="1">
    <citation type="submission" date="2018-06" db="EMBL/GenBank/DDBJ databases">
        <title>Comparative genomics of Bradyrhizobium nodulating Arachidis hypogaea.</title>
        <authorList>
            <person name="Li Y."/>
        </authorList>
    </citation>
    <scope>NUCLEOTIDE SEQUENCE [LARGE SCALE GENOMIC DNA]</scope>
    <source>
        <strain evidence="1 2">CCBAU 051107</strain>
    </source>
</reference>
<accession>A0AAE7NQQ4</accession>
<evidence type="ECO:0000313" key="1">
    <source>
        <dbReference type="EMBL" id="QOZ68626.1"/>
    </source>
</evidence>
<dbReference type="EMBL" id="CP030050">
    <property type="protein sequence ID" value="QOZ68626.1"/>
    <property type="molecule type" value="Genomic_DNA"/>
</dbReference>